<dbReference type="GeneTree" id="ENSGT00940000154327"/>
<dbReference type="GeneID" id="100093446"/>
<dbReference type="Pfam" id="PF02036">
    <property type="entry name" value="SCP2"/>
    <property type="match status" value="1"/>
</dbReference>
<reference evidence="2" key="3">
    <citation type="submission" date="2025-09" db="UniProtKB">
        <authorList>
            <consortium name="Ensembl"/>
        </authorList>
    </citation>
    <scope>IDENTIFICATION</scope>
    <source>
        <strain evidence="2">Glennie</strain>
    </source>
</reference>
<dbReference type="GO" id="GO:0005829">
    <property type="term" value="C:cytosol"/>
    <property type="evidence" value="ECO:0000318"/>
    <property type="project" value="GO_Central"/>
</dbReference>
<evidence type="ECO:0000313" key="3">
    <source>
        <dbReference type="Proteomes" id="UP000002279"/>
    </source>
</evidence>
<dbReference type="FunFam" id="3.30.1050.10:FF:000001">
    <property type="entry name" value="Putative Non-specific lipid-transfer protein"/>
    <property type="match status" value="1"/>
</dbReference>
<evidence type="ECO:0000259" key="1">
    <source>
        <dbReference type="Pfam" id="PF02036"/>
    </source>
</evidence>
<keyword evidence="3" id="KW-1185">Reference proteome</keyword>
<dbReference type="OMA" id="WDIMNGG"/>
<dbReference type="FunCoup" id="F7E6V5">
    <property type="interactions" value="40"/>
</dbReference>
<dbReference type="STRING" id="9258.ENSOANP00000005826"/>
<dbReference type="Proteomes" id="UP000002279">
    <property type="component" value="Chromosome 1"/>
</dbReference>
<proteinExistence type="predicted"/>
<feature type="domain" description="SCP2" evidence="1">
    <location>
        <begin position="47"/>
        <end position="149"/>
    </location>
</feature>
<accession>F7E6V5</accession>
<dbReference type="PANTHER" id="PTHR10094:SF25">
    <property type="entry name" value="SCP2 STEROL-BINDING DOMAIN-CONTAINING PROTEIN 1"/>
    <property type="match status" value="1"/>
</dbReference>
<dbReference type="KEGG" id="oaa:100093446"/>
<dbReference type="PANTHER" id="PTHR10094">
    <property type="entry name" value="STEROL CARRIER PROTEIN 2 SCP-2 FAMILY PROTEIN"/>
    <property type="match status" value="1"/>
</dbReference>
<gene>
    <name evidence="2" type="primary">SCP2D1</name>
</gene>
<dbReference type="AlphaFoldDB" id="F7E6V5"/>
<dbReference type="OrthoDB" id="3592703at2759"/>
<dbReference type="Gene3D" id="3.30.1050.10">
    <property type="entry name" value="SCP2 sterol-binding domain"/>
    <property type="match status" value="1"/>
</dbReference>
<sequence length="155" mass="16847">MWKREKKRIHQHPTNTQACEGAAGGLAFLGSAPEPFQGTGLQCDLVFEEMGRRIQEAGGQLVGKVNAIFQLDITDGGKTAVQWTVDLKNGSGEVYPGSARSPADTVFTIPHHIFMELVLGKVSPQWAFLAGKLKVSGKVRLGQKLEKIFRDCVGL</sequence>
<dbReference type="Bgee" id="ENSOANG00000003673">
    <property type="expression patterns" value="Expressed in testis"/>
</dbReference>
<organism evidence="2 3">
    <name type="scientific">Ornithorhynchus anatinus</name>
    <name type="common">Duckbill platypus</name>
    <dbReference type="NCBI Taxonomy" id="9258"/>
    <lineage>
        <taxon>Eukaryota</taxon>
        <taxon>Metazoa</taxon>
        <taxon>Chordata</taxon>
        <taxon>Craniata</taxon>
        <taxon>Vertebrata</taxon>
        <taxon>Euteleostomi</taxon>
        <taxon>Mammalia</taxon>
        <taxon>Monotremata</taxon>
        <taxon>Ornithorhynchidae</taxon>
        <taxon>Ornithorhynchus</taxon>
    </lineage>
</organism>
<dbReference type="InterPro" id="IPR003033">
    <property type="entry name" value="SCP2_sterol-bd_dom"/>
</dbReference>
<protein>
    <submittedName>
        <fullName evidence="2">SCP2 sterol binding domain containing 1</fullName>
    </submittedName>
</protein>
<dbReference type="InterPro" id="IPR036527">
    <property type="entry name" value="SCP2_sterol-bd_dom_sf"/>
</dbReference>
<dbReference type="CTD" id="140856"/>
<reference evidence="2" key="2">
    <citation type="submission" date="2025-08" db="UniProtKB">
        <authorList>
            <consortium name="Ensembl"/>
        </authorList>
    </citation>
    <scope>IDENTIFICATION</scope>
    <source>
        <strain evidence="2">Glennie</strain>
    </source>
</reference>
<dbReference type="SUPFAM" id="SSF55718">
    <property type="entry name" value="SCP-like"/>
    <property type="match status" value="1"/>
</dbReference>
<evidence type="ECO:0000313" key="2">
    <source>
        <dbReference type="Ensembl" id="ENSOANP00000005826.1"/>
    </source>
</evidence>
<dbReference type="InParanoid" id="F7E6V5"/>
<dbReference type="Ensembl" id="ENSOANT00000005828.2">
    <property type="protein sequence ID" value="ENSOANP00000005826.1"/>
    <property type="gene ID" value="ENSOANG00000003673.2"/>
</dbReference>
<dbReference type="eggNOG" id="KOG4170">
    <property type="taxonomic scope" value="Eukaryota"/>
</dbReference>
<reference evidence="2 3" key="1">
    <citation type="journal article" date="2008" name="Nature">
        <title>Genome analysis of the platypus reveals unique signatures of evolution.</title>
        <authorList>
            <person name="Warren W.C."/>
            <person name="Hillier L.W."/>
            <person name="Marshall Graves J.A."/>
            <person name="Birney E."/>
            <person name="Ponting C.P."/>
            <person name="Grutzner F."/>
            <person name="Belov K."/>
            <person name="Miller W."/>
            <person name="Clarke L."/>
            <person name="Chinwalla A.T."/>
            <person name="Yang S.P."/>
            <person name="Heger A."/>
            <person name="Locke D.P."/>
            <person name="Miethke P."/>
            <person name="Waters P.D."/>
            <person name="Veyrunes F."/>
            <person name="Fulton L."/>
            <person name="Fulton B."/>
            <person name="Graves T."/>
            <person name="Wallis J."/>
            <person name="Puente X.S."/>
            <person name="Lopez-Otin C."/>
            <person name="Ordonez G.R."/>
            <person name="Eichler E.E."/>
            <person name="Chen L."/>
            <person name="Cheng Z."/>
            <person name="Deakin J.E."/>
            <person name="Alsop A."/>
            <person name="Thompson K."/>
            <person name="Kirby P."/>
            <person name="Papenfuss A.T."/>
            <person name="Wakefield M.J."/>
            <person name="Olender T."/>
            <person name="Lancet D."/>
            <person name="Huttley G.A."/>
            <person name="Smit A.F."/>
            <person name="Pask A."/>
            <person name="Temple-Smith P."/>
            <person name="Batzer M.A."/>
            <person name="Walker J.A."/>
            <person name="Konkel M.K."/>
            <person name="Harris R.S."/>
            <person name="Whittington C.M."/>
            <person name="Wong E.S."/>
            <person name="Gemmell N.J."/>
            <person name="Buschiazzo E."/>
            <person name="Vargas Jentzsch I.M."/>
            <person name="Merkel A."/>
            <person name="Schmitz J."/>
            <person name="Zemann A."/>
            <person name="Churakov G."/>
            <person name="Kriegs J.O."/>
            <person name="Brosius J."/>
            <person name="Murchison E.P."/>
            <person name="Sachidanandam R."/>
            <person name="Smith C."/>
            <person name="Hannon G.J."/>
            <person name="Tsend-Ayush E."/>
            <person name="McMillan D."/>
            <person name="Attenborough R."/>
            <person name="Rens W."/>
            <person name="Ferguson-Smith M."/>
            <person name="Lefevre C.M."/>
            <person name="Sharp J.A."/>
            <person name="Nicholas K.R."/>
            <person name="Ray D.A."/>
            <person name="Kube M."/>
            <person name="Reinhardt R."/>
            <person name="Pringle T.H."/>
            <person name="Taylor J."/>
            <person name="Jones R.C."/>
            <person name="Nixon B."/>
            <person name="Dacheux J.L."/>
            <person name="Niwa H."/>
            <person name="Sekita Y."/>
            <person name="Huang X."/>
            <person name="Stark A."/>
            <person name="Kheradpour P."/>
            <person name="Kellis M."/>
            <person name="Flicek P."/>
            <person name="Chen Y."/>
            <person name="Webber C."/>
            <person name="Hardison R."/>
            <person name="Nelson J."/>
            <person name="Hallsworth-Pepin K."/>
            <person name="Delehaunty K."/>
            <person name="Markovic C."/>
            <person name="Minx P."/>
            <person name="Feng Y."/>
            <person name="Kremitzki C."/>
            <person name="Mitreva M."/>
            <person name="Glasscock J."/>
            <person name="Wylie T."/>
            <person name="Wohldmann P."/>
            <person name="Thiru P."/>
            <person name="Nhan M.N."/>
            <person name="Pohl C.S."/>
            <person name="Smith S.M."/>
            <person name="Hou S."/>
            <person name="Nefedov M."/>
            <person name="de Jong P.J."/>
            <person name="Renfree M.B."/>
            <person name="Mardis E.R."/>
            <person name="Wilson R.K."/>
        </authorList>
    </citation>
    <scope>NUCLEOTIDE SEQUENCE [LARGE SCALE GENOMIC DNA]</scope>
    <source>
        <strain evidence="2 3">Glennie</strain>
    </source>
</reference>
<name>F7E6V5_ORNAN</name>
<dbReference type="HOGENOM" id="CLU_105945_3_1_1"/>